<name>A0ABY6MNB5_9BACT</name>
<protein>
    <recommendedName>
        <fullName evidence="3">DUF4221 domain-containing protein</fullName>
    </recommendedName>
</protein>
<gene>
    <name evidence="1" type="ORF">OM944_09095</name>
</gene>
<dbReference type="RefSeq" id="WP_264811349.1">
    <property type="nucleotide sequence ID" value="NZ_CP110226.1"/>
</dbReference>
<reference evidence="1" key="1">
    <citation type="submission" date="2022-10" db="EMBL/GenBank/DDBJ databases">
        <title>Algoriphagus sp. a novel bacteria isolate from halophytes salicornia europaea.</title>
        <authorList>
            <person name="Peng Y."/>
            <person name="Jiang L."/>
            <person name="Lee J."/>
        </authorList>
    </citation>
    <scope>NUCLEOTIDE SEQUENCE</scope>
    <source>
        <strain evidence="1">TR-M5</strain>
    </source>
</reference>
<accession>A0ABY6MNB5</accession>
<organism evidence="1 2">
    <name type="scientific">Algoriphagus halophytocola</name>
    <dbReference type="NCBI Taxonomy" id="2991499"/>
    <lineage>
        <taxon>Bacteria</taxon>
        <taxon>Pseudomonadati</taxon>
        <taxon>Bacteroidota</taxon>
        <taxon>Cytophagia</taxon>
        <taxon>Cytophagales</taxon>
        <taxon>Cyclobacteriaceae</taxon>
        <taxon>Algoriphagus</taxon>
    </lineage>
</organism>
<evidence type="ECO:0000313" key="1">
    <source>
        <dbReference type="EMBL" id="UZD24640.1"/>
    </source>
</evidence>
<dbReference type="Proteomes" id="UP001163156">
    <property type="component" value="Chromosome"/>
</dbReference>
<dbReference type="SUPFAM" id="SSF63825">
    <property type="entry name" value="YWTD domain"/>
    <property type="match status" value="1"/>
</dbReference>
<sequence>MKEHFSKLLTIALLLVSWACSENKEQVSEAAKTYEWVIADSLDLDFLGNPMLTDVSPDGSKLVFFDQPSSKILITDSEGNLNHSFSKVEDTPDAYGFMLERPGFFRGEQVAVFGMNGLFIYDLEGEMQQKIPHPESLGGAGSMTFIGKSVETATLDGKEYLIPISVRPRNSFPGEQEFYDTYRAIELVDPDAETMTELIPFEEGSHFLNGKGYIQSDYAPAYEAKDGKLYIVHGGDPKLYVYQLRPELAALDTVIQLDIPGFILPEGKDRAEFQEGHIEIRGGTAAFRNIHILDDLILLNYYAGIEPAKSQEAEALWTSGNEEEARAMYQKIESEVPKGTLIYQLSDLSYLGHVTQPDLTGGRTYASGGGFAWFQKTPDPDVEEDFLRVYKMKLVER</sequence>
<evidence type="ECO:0000313" key="2">
    <source>
        <dbReference type="Proteomes" id="UP001163156"/>
    </source>
</evidence>
<proteinExistence type="predicted"/>
<evidence type="ECO:0008006" key="3">
    <source>
        <dbReference type="Google" id="ProtNLM"/>
    </source>
</evidence>
<dbReference type="EMBL" id="CP110226">
    <property type="protein sequence ID" value="UZD24640.1"/>
    <property type="molecule type" value="Genomic_DNA"/>
</dbReference>
<keyword evidence="2" id="KW-1185">Reference proteome</keyword>